<reference evidence="6 7" key="1">
    <citation type="submission" date="2019-02" db="EMBL/GenBank/DDBJ databases">
        <title>Deep-cultivation of Planctomycetes and their phenomic and genomic characterization uncovers novel biology.</title>
        <authorList>
            <person name="Wiegand S."/>
            <person name="Jogler M."/>
            <person name="Boedeker C."/>
            <person name="Pinto D."/>
            <person name="Vollmers J."/>
            <person name="Rivas-Marin E."/>
            <person name="Kohn T."/>
            <person name="Peeters S.H."/>
            <person name="Heuer A."/>
            <person name="Rast P."/>
            <person name="Oberbeckmann S."/>
            <person name="Bunk B."/>
            <person name="Jeske O."/>
            <person name="Meyerdierks A."/>
            <person name="Storesund J.E."/>
            <person name="Kallscheuer N."/>
            <person name="Luecker S."/>
            <person name="Lage O.M."/>
            <person name="Pohl T."/>
            <person name="Merkel B.J."/>
            <person name="Hornburger P."/>
            <person name="Mueller R.-W."/>
            <person name="Bruemmer F."/>
            <person name="Labrenz M."/>
            <person name="Spormann A.M."/>
            <person name="Op Den Camp H."/>
            <person name="Overmann J."/>
            <person name="Amann R."/>
            <person name="Jetten M.S.M."/>
            <person name="Mascher T."/>
            <person name="Medema M.H."/>
            <person name="Devos D.P."/>
            <person name="Kaster A.-K."/>
            <person name="Ovreas L."/>
            <person name="Rohde M."/>
            <person name="Galperin M.Y."/>
            <person name="Jogler C."/>
        </authorList>
    </citation>
    <scope>NUCLEOTIDE SEQUENCE [LARGE SCALE GENOMIC DNA]</scope>
    <source>
        <strain evidence="6 7">Q31b</strain>
    </source>
</reference>
<dbReference type="EMBL" id="SJPY01000003">
    <property type="protein sequence ID" value="TWU43491.1"/>
    <property type="molecule type" value="Genomic_DNA"/>
</dbReference>
<keyword evidence="7" id="KW-1185">Reference proteome</keyword>
<dbReference type="Pfam" id="PF01258">
    <property type="entry name" value="zf-dskA_traR"/>
    <property type="match status" value="1"/>
</dbReference>
<dbReference type="PANTHER" id="PTHR33823:SF4">
    <property type="entry name" value="GENERAL STRESS PROTEIN 16O"/>
    <property type="match status" value="1"/>
</dbReference>
<evidence type="ECO:0000313" key="7">
    <source>
        <dbReference type="Proteomes" id="UP000315471"/>
    </source>
</evidence>
<evidence type="ECO:0000256" key="2">
    <source>
        <dbReference type="ARBA" id="ARBA00022771"/>
    </source>
</evidence>
<keyword evidence="1" id="KW-0479">Metal-binding</keyword>
<dbReference type="GO" id="GO:0008270">
    <property type="term" value="F:zinc ion binding"/>
    <property type="evidence" value="ECO:0007669"/>
    <property type="project" value="UniProtKB-KW"/>
</dbReference>
<evidence type="ECO:0000259" key="5">
    <source>
        <dbReference type="Pfam" id="PF01258"/>
    </source>
</evidence>
<gene>
    <name evidence="6" type="ORF">Q31b_25320</name>
</gene>
<comment type="caution">
    <text evidence="6">The sequence shown here is derived from an EMBL/GenBank/DDBJ whole genome shotgun (WGS) entry which is preliminary data.</text>
</comment>
<organism evidence="6 7">
    <name type="scientific">Novipirellula aureliae</name>
    <dbReference type="NCBI Taxonomy" id="2527966"/>
    <lineage>
        <taxon>Bacteria</taxon>
        <taxon>Pseudomonadati</taxon>
        <taxon>Planctomycetota</taxon>
        <taxon>Planctomycetia</taxon>
        <taxon>Pirellulales</taxon>
        <taxon>Pirellulaceae</taxon>
        <taxon>Novipirellula</taxon>
    </lineage>
</organism>
<evidence type="ECO:0000256" key="3">
    <source>
        <dbReference type="ARBA" id="ARBA00022833"/>
    </source>
</evidence>
<proteinExistence type="predicted"/>
<evidence type="ECO:0000256" key="4">
    <source>
        <dbReference type="PROSITE-ProRule" id="PRU00510"/>
    </source>
</evidence>
<dbReference type="SUPFAM" id="SSF57716">
    <property type="entry name" value="Glucocorticoid receptor-like (DNA-binding domain)"/>
    <property type="match status" value="1"/>
</dbReference>
<feature type="domain" description="Zinc finger DksA/TraR C4-type" evidence="5">
    <location>
        <begin position="80"/>
        <end position="114"/>
    </location>
</feature>
<dbReference type="OrthoDB" id="9811543at2"/>
<evidence type="ECO:0000256" key="1">
    <source>
        <dbReference type="ARBA" id="ARBA00022723"/>
    </source>
</evidence>
<dbReference type="AlphaFoldDB" id="A0A5C6E754"/>
<dbReference type="Gene3D" id="1.20.120.910">
    <property type="entry name" value="DksA, coiled-coil domain"/>
    <property type="match status" value="1"/>
</dbReference>
<keyword evidence="2" id="KW-0863">Zinc-finger</keyword>
<dbReference type="RefSeq" id="WP_146599907.1">
    <property type="nucleotide sequence ID" value="NZ_SJPY01000003.1"/>
</dbReference>
<dbReference type="InterPro" id="IPR037187">
    <property type="entry name" value="DnaK_N"/>
</dbReference>
<protein>
    <submittedName>
        <fullName evidence="6">RNA polymerase-binding transcription factor</fullName>
    </submittedName>
</protein>
<feature type="zinc finger region" description="dksA C4-type" evidence="4">
    <location>
        <begin position="85"/>
        <end position="109"/>
    </location>
</feature>
<dbReference type="PANTHER" id="PTHR33823">
    <property type="entry name" value="RNA POLYMERASE-BINDING TRANSCRIPTION FACTOR DKSA-RELATED"/>
    <property type="match status" value="1"/>
</dbReference>
<keyword evidence="3" id="KW-0862">Zinc</keyword>
<name>A0A5C6E754_9BACT</name>
<dbReference type="Proteomes" id="UP000315471">
    <property type="component" value="Unassembled WGS sequence"/>
</dbReference>
<accession>A0A5C6E754</accession>
<sequence>MTRHESIQRLKRQLIQRRRQLLDLMSGELSQHHNSDDPIGGDLVDLAVEADYVTVNSALAATECQELEQIHDALRRFDDGTFGFCCDCGKPISIARLRAIPYAVNCVACKIRDESEQQWFKLSCETDTETPDTRTSLYV</sequence>
<dbReference type="InterPro" id="IPR000962">
    <property type="entry name" value="Znf_DskA_TraR"/>
</dbReference>
<dbReference type="SUPFAM" id="SSF109635">
    <property type="entry name" value="DnaK suppressor protein DksA, alpha-hairpin domain"/>
    <property type="match status" value="1"/>
</dbReference>
<evidence type="ECO:0000313" key="6">
    <source>
        <dbReference type="EMBL" id="TWU43491.1"/>
    </source>
</evidence>
<dbReference type="PROSITE" id="PS51128">
    <property type="entry name" value="ZF_DKSA_2"/>
    <property type="match status" value="1"/>
</dbReference>